<gene>
    <name evidence="1" type="ORF">BN715_01997</name>
</gene>
<sequence>MRTAGADDVLPVQPFLLQALLRMVNGTGLDIKGVEDGIVRHETGQESRIMAIAAGHVDEDMSLAGIGFHHHMRDGNGIAEWIHINHFPSFS</sequence>
<organism evidence="1">
    <name type="scientific">Megasphaera elsdenii CAG:570</name>
    <dbReference type="NCBI Taxonomy" id="1263087"/>
    <lineage>
        <taxon>Bacteria</taxon>
        <taxon>Bacillati</taxon>
        <taxon>Bacillota</taxon>
        <taxon>Negativicutes</taxon>
        <taxon>Veillonellales</taxon>
        <taxon>Veillonellaceae</taxon>
        <taxon>Megasphaera</taxon>
    </lineage>
</organism>
<dbReference type="EMBL" id="CBKE010000344">
    <property type="protein sequence ID" value="CDF05753.1"/>
    <property type="molecule type" value="Genomic_DNA"/>
</dbReference>
<evidence type="ECO:0000313" key="1">
    <source>
        <dbReference type="EMBL" id="CDF05753.1"/>
    </source>
</evidence>
<accession>R7N0Y9</accession>
<proteinExistence type="predicted"/>
<protein>
    <submittedName>
        <fullName evidence="1">Uncharacterized protein</fullName>
    </submittedName>
</protein>
<dbReference type="Proteomes" id="UP000017908">
    <property type="component" value="Unassembled WGS sequence"/>
</dbReference>
<dbReference type="AlphaFoldDB" id="R7N0Y9"/>
<reference evidence="1" key="1">
    <citation type="submission" date="2012-11" db="EMBL/GenBank/DDBJ databases">
        <title>Dependencies among metagenomic species, viruses, plasmids and units of genetic variation.</title>
        <authorList>
            <person name="Nielsen H.B."/>
            <person name="Almeida M."/>
            <person name="Juncker A.S."/>
            <person name="Rasmussen S."/>
            <person name="Li J."/>
            <person name="Sunagawa S."/>
            <person name="Plichta D."/>
            <person name="Gautier L."/>
            <person name="Le Chatelier E."/>
            <person name="Peletier E."/>
            <person name="Bonde I."/>
            <person name="Nielsen T."/>
            <person name="Manichanh C."/>
            <person name="Arumugam M."/>
            <person name="Batto J."/>
            <person name="Santos M.B.Q.D."/>
            <person name="Blom N."/>
            <person name="Borruel N."/>
            <person name="Burgdorf K.S."/>
            <person name="Boumezbeur F."/>
            <person name="Casellas F."/>
            <person name="Dore J."/>
            <person name="Guarner F."/>
            <person name="Hansen T."/>
            <person name="Hildebrand F."/>
            <person name="Kaas R.S."/>
            <person name="Kennedy S."/>
            <person name="Kristiansen K."/>
            <person name="Kultima J.R."/>
            <person name="Leonard P."/>
            <person name="Levenez F."/>
            <person name="Lund O."/>
            <person name="Moumen B."/>
            <person name="Le Paslier D."/>
            <person name="Pons N."/>
            <person name="Pedersen O."/>
            <person name="Prifti E."/>
            <person name="Qin J."/>
            <person name="Raes J."/>
            <person name="Tap J."/>
            <person name="Tims S."/>
            <person name="Ussery D.W."/>
            <person name="Yamada T."/>
            <person name="MetaHit consortium"/>
            <person name="Renault P."/>
            <person name="Sicheritz-Ponten T."/>
            <person name="Bork P."/>
            <person name="Wang J."/>
            <person name="Brunak S."/>
            <person name="Ehrlich S.D."/>
        </authorList>
    </citation>
    <scope>NUCLEOTIDE SEQUENCE [LARGE SCALE GENOMIC DNA]</scope>
</reference>
<comment type="caution">
    <text evidence="1">The sequence shown here is derived from an EMBL/GenBank/DDBJ whole genome shotgun (WGS) entry which is preliminary data.</text>
</comment>
<name>R7N0Y9_MEGEL</name>